<dbReference type="AlphaFoldDB" id="A0A1M6H4R6"/>
<evidence type="ECO:0000313" key="3">
    <source>
        <dbReference type="EMBL" id="SHJ17089.1"/>
    </source>
</evidence>
<dbReference type="InterPro" id="IPR018658">
    <property type="entry name" value="DUF2089"/>
</dbReference>
<accession>A0A1M6H4R6</accession>
<proteinExistence type="predicted"/>
<dbReference type="Pfam" id="PF22747">
    <property type="entry name" value="Zn_ribbon_DUF2089"/>
    <property type="match status" value="1"/>
</dbReference>
<sequence>MRSNSMKKAVIGICPVCDNKLKVTQLSCRRCGTTISGEFELDKFDHLNKEQKYFAEIFIKNRGNIKEIEKELGVSYPTVRKFLDEVIEALGYREEAKKDSVNQTDILDKLSKGLITSEKALKLLNGEEV</sequence>
<gene>
    <name evidence="3" type="ORF">SAMN02745751_01913</name>
</gene>
<feature type="domain" description="DUF2089" evidence="2">
    <location>
        <begin position="14"/>
        <end position="45"/>
    </location>
</feature>
<evidence type="ECO:0008006" key="5">
    <source>
        <dbReference type="Google" id="ProtNLM"/>
    </source>
</evidence>
<reference evidence="3 4" key="1">
    <citation type="submission" date="2016-11" db="EMBL/GenBank/DDBJ databases">
        <authorList>
            <person name="Jaros S."/>
            <person name="Januszkiewicz K."/>
            <person name="Wedrychowicz H."/>
        </authorList>
    </citation>
    <scope>NUCLEOTIDE SEQUENCE [LARGE SCALE GENOMIC DNA]</scope>
    <source>
        <strain evidence="3 4">DSM 17477</strain>
    </source>
</reference>
<name>A0A1M6H4R6_9FIRM</name>
<dbReference type="STRING" id="1121476.SAMN02745751_01913"/>
<organism evidence="3 4">
    <name type="scientific">Dethiosulfatibacter aminovorans DSM 17477</name>
    <dbReference type="NCBI Taxonomy" id="1121476"/>
    <lineage>
        <taxon>Bacteria</taxon>
        <taxon>Bacillati</taxon>
        <taxon>Bacillota</taxon>
        <taxon>Tissierellia</taxon>
        <taxon>Dethiosulfatibacter</taxon>
    </lineage>
</organism>
<feature type="domain" description="DUF2089" evidence="1">
    <location>
        <begin position="47"/>
        <end position="92"/>
    </location>
</feature>
<evidence type="ECO:0000259" key="1">
    <source>
        <dbReference type="Pfam" id="PF09862"/>
    </source>
</evidence>
<keyword evidence="4" id="KW-1185">Reference proteome</keyword>
<evidence type="ECO:0000313" key="4">
    <source>
        <dbReference type="Proteomes" id="UP000184052"/>
    </source>
</evidence>
<evidence type="ECO:0000259" key="2">
    <source>
        <dbReference type="Pfam" id="PF22747"/>
    </source>
</evidence>
<dbReference type="EMBL" id="FQZL01000012">
    <property type="protein sequence ID" value="SHJ17089.1"/>
    <property type="molecule type" value="Genomic_DNA"/>
</dbReference>
<dbReference type="Pfam" id="PF09862">
    <property type="entry name" value="DUF2089"/>
    <property type="match status" value="1"/>
</dbReference>
<dbReference type="InterPro" id="IPR053957">
    <property type="entry name" value="DUF2089_Zn_ribbon"/>
</dbReference>
<dbReference type="Proteomes" id="UP000184052">
    <property type="component" value="Unassembled WGS sequence"/>
</dbReference>
<protein>
    <recommendedName>
        <fullName evidence="5">DUF2089 domain-containing protein</fullName>
    </recommendedName>
</protein>